<gene>
    <name evidence="4" type="ORF">I6J18_04105</name>
</gene>
<dbReference type="EMBL" id="CP068053">
    <property type="protein sequence ID" value="QQT01094.1"/>
    <property type="molecule type" value="Genomic_DNA"/>
</dbReference>
<dbReference type="CDD" id="cd06558">
    <property type="entry name" value="crotonase-like"/>
    <property type="match status" value="1"/>
</dbReference>
<reference evidence="4 5" key="1">
    <citation type="submission" date="2021-01" db="EMBL/GenBank/DDBJ databases">
        <title>FDA dAtabase for Regulatory Grade micrObial Sequences (FDA-ARGOS): Supporting development and validation of Infectious Disease Dx tests.</title>
        <authorList>
            <person name="Nelson B."/>
            <person name="Plummer A."/>
            <person name="Tallon L."/>
            <person name="Sadzewicz L."/>
            <person name="Zhao X."/>
            <person name="Boylan J."/>
            <person name="Ott S."/>
            <person name="Bowen H."/>
            <person name="Vavikolanu K."/>
            <person name="Mehta A."/>
            <person name="Aluvathingal J."/>
            <person name="Nadendla S."/>
            <person name="Myers T."/>
            <person name="Yan Y."/>
            <person name="Sichtig H."/>
        </authorList>
    </citation>
    <scope>NUCLEOTIDE SEQUENCE [LARGE SCALE GENOMIC DNA]</scope>
    <source>
        <strain evidence="4 5">FDAARGOS_1161</strain>
    </source>
</reference>
<dbReference type="PANTHER" id="PTHR11941">
    <property type="entry name" value="ENOYL-COA HYDRATASE-RELATED"/>
    <property type="match status" value="1"/>
</dbReference>
<evidence type="ECO:0000256" key="1">
    <source>
        <dbReference type="ARBA" id="ARBA00005254"/>
    </source>
</evidence>
<evidence type="ECO:0000256" key="3">
    <source>
        <dbReference type="RuleBase" id="RU003707"/>
    </source>
</evidence>
<comment type="similarity">
    <text evidence="1 3">Belongs to the enoyl-CoA hydratase/isomerase family.</text>
</comment>
<dbReference type="FunFam" id="3.90.226.10:FF:000009">
    <property type="entry name" value="Carnitinyl-CoA dehydratase"/>
    <property type="match status" value="1"/>
</dbReference>
<evidence type="ECO:0000256" key="2">
    <source>
        <dbReference type="ARBA" id="ARBA00023239"/>
    </source>
</evidence>
<accession>A0A974NNV5</accession>
<proteinExistence type="inferred from homology"/>
<protein>
    <submittedName>
        <fullName evidence="4">Enoyl-CoA hydratase</fullName>
    </submittedName>
</protein>
<dbReference type="PROSITE" id="PS00166">
    <property type="entry name" value="ENOYL_COA_HYDRATASE"/>
    <property type="match status" value="1"/>
</dbReference>
<dbReference type="Pfam" id="PF00378">
    <property type="entry name" value="ECH_1"/>
    <property type="match status" value="1"/>
</dbReference>
<organism evidence="4 5">
    <name type="scientific">Peribacillus psychrosaccharolyticus</name>
    <name type="common">Bacillus psychrosaccharolyticus</name>
    <dbReference type="NCBI Taxonomy" id="1407"/>
    <lineage>
        <taxon>Bacteria</taxon>
        <taxon>Bacillati</taxon>
        <taxon>Bacillota</taxon>
        <taxon>Bacilli</taxon>
        <taxon>Bacillales</taxon>
        <taxon>Bacillaceae</taxon>
        <taxon>Peribacillus</taxon>
    </lineage>
</organism>
<keyword evidence="2" id="KW-0456">Lyase</keyword>
<evidence type="ECO:0000313" key="4">
    <source>
        <dbReference type="EMBL" id="QQT01094.1"/>
    </source>
</evidence>
<dbReference type="GO" id="GO:0006635">
    <property type="term" value="P:fatty acid beta-oxidation"/>
    <property type="evidence" value="ECO:0007669"/>
    <property type="project" value="TreeGrafter"/>
</dbReference>
<dbReference type="Gene3D" id="3.90.226.10">
    <property type="entry name" value="2-enoyl-CoA Hydratase, Chain A, domain 1"/>
    <property type="match status" value="1"/>
</dbReference>
<dbReference type="PANTHER" id="PTHR11941:SF54">
    <property type="entry name" value="ENOYL-COA HYDRATASE, MITOCHONDRIAL"/>
    <property type="match status" value="1"/>
</dbReference>
<dbReference type="KEGG" id="ppsr:I6J18_04105"/>
<name>A0A974NNV5_PERPY</name>
<dbReference type="InterPro" id="IPR014748">
    <property type="entry name" value="Enoyl-CoA_hydra_C"/>
</dbReference>
<dbReference type="AlphaFoldDB" id="A0A974NNV5"/>
<evidence type="ECO:0000313" key="5">
    <source>
        <dbReference type="Proteomes" id="UP000595254"/>
    </source>
</evidence>
<dbReference type="FunFam" id="1.10.12.10:FF:000001">
    <property type="entry name" value="Probable enoyl-CoA hydratase, mitochondrial"/>
    <property type="match status" value="1"/>
</dbReference>
<dbReference type="GO" id="GO:0016836">
    <property type="term" value="F:hydro-lyase activity"/>
    <property type="evidence" value="ECO:0007669"/>
    <property type="project" value="UniProtKB-ARBA"/>
</dbReference>
<dbReference type="InterPro" id="IPR001753">
    <property type="entry name" value="Enoyl-CoA_hydra/iso"/>
</dbReference>
<dbReference type="RefSeq" id="WP_040375590.1">
    <property type="nucleotide sequence ID" value="NZ_CP068053.1"/>
</dbReference>
<dbReference type="InterPro" id="IPR018376">
    <property type="entry name" value="Enoyl-CoA_hyd/isom_CS"/>
</dbReference>
<dbReference type="SUPFAM" id="SSF52096">
    <property type="entry name" value="ClpP/crotonase"/>
    <property type="match status" value="1"/>
</dbReference>
<dbReference type="Proteomes" id="UP000595254">
    <property type="component" value="Chromosome"/>
</dbReference>
<dbReference type="InterPro" id="IPR029045">
    <property type="entry name" value="ClpP/crotonase-like_dom_sf"/>
</dbReference>
<sequence length="257" mass="27672">MEKLVTFEKQDGFATVKINNPPLNVLGSKVVEQLHDVFTTIASDPDIIVVILTGAGDRAFMAGADIKEFPEKLGGNMKSGSIKTHETLNLIASLHKPTIAMLNGITLGGGCELALTCDFRIAEEHVQIGLPEIKLGIFPGGGGTQRLPRLIGKTKAKELMFTGDPLTAQEAKEIGLVSTVVPKGKGMEEAGKLAKRIARHSLDALAMIKQAVDEGMEKPIADAIQLESDLFQEVFQTKGAKEGVQAFLEKRTPQFNR</sequence>
<keyword evidence="5" id="KW-1185">Reference proteome</keyword>
<dbReference type="Gene3D" id="1.10.12.10">
    <property type="entry name" value="Lyase 2-enoyl-coa Hydratase, Chain A, domain 2"/>
    <property type="match status" value="1"/>
</dbReference>